<evidence type="ECO:0000313" key="5">
    <source>
        <dbReference type="Proteomes" id="UP000236754"/>
    </source>
</evidence>
<reference evidence="4 5" key="1">
    <citation type="submission" date="2016-10" db="EMBL/GenBank/DDBJ databases">
        <authorList>
            <person name="de Groot N.N."/>
        </authorList>
    </citation>
    <scope>NUCLEOTIDE SEQUENCE [LARGE SCALE GENOMIC DNA]</scope>
    <source>
        <strain evidence="4 5">CGMCC 4.2023</strain>
    </source>
</reference>
<dbReference type="PANTHER" id="PTHR24320:SF283">
    <property type="entry name" value="RETINOL DEHYDROGENASE 11"/>
    <property type="match status" value="1"/>
</dbReference>
<gene>
    <name evidence="4" type="ORF">SAMN05216223_11846</name>
</gene>
<name>A0A1H6DPF7_9ACTN</name>
<proteinExistence type="inferred from homology"/>
<dbReference type="EMBL" id="FNVU01000018">
    <property type="protein sequence ID" value="SEG87148.1"/>
    <property type="molecule type" value="Genomic_DNA"/>
</dbReference>
<dbReference type="InterPro" id="IPR036291">
    <property type="entry name" value="NAD(P)-bd_dom_sf"/>
</dbReference>
<dbReference type="InterPro" id="IPR002347">
    <property type="entry name" value="SDR_fam"/>
</dbReference>
<evidence type="ECO:0000313" key="4">
    <source>
        <dbReference type="EMBL" id="SEG87148.1"/>
    </source>
</evidence>
<dbReference type="Pfam" id="PF00106">
    <property type="entry name" value="adh_short"/>
    <property type="match status" value="1"/>
</dbReference>
<dbReference type="Proteomes" id="UP000236754">
    <property type="component" value="Unassembled WGS sequence"/>
</dbReference>
<dbReference type="PRINTS" id="PR00081">
    <property type="entry name" value="GDHRDH"/>
</dbReference>
<dbReference type="PANTHER" id="PTHR24320">
    <property type="entry name" value="RETINOL DEHYDROGENASE"/>
    <property type="match status" value="1"/>
</dbReference>
<organism evidence="4 5">
    <name type="scientific">Actinacidiphila yanglinensis</name>
    <dbReference type="NCBI Taxonomy" id="310779"/>
    <lineage>
        <taxon>Bacteria</taxon>
        <taxon>Bacillati</taxon>
        <taxon>Actinomycetota</taxon>
        <taxon>Actinomycetes</taxon>
        <taxon>Kitasatosporales</taxon>
        <taxon>Streptomycetaceae</taxon>
        <taxon>Actinacidiphila</taxon>
    </lineage>
</organism>
<protein>
    <recommendedName>
        <fullName evidence="3">Probable oxidoreductase</fullName>
    </recommendedName>
</protein>
<dbReference type="SUPFAM" id="SSF51735">
    <property type="entry name" value="NAD(P)-binding Rossmann-fold domains"/>
    <property type="match status" value="1"/>
</dbReference>
<accession>A0A1H6DPF7</accession>
<dbReference type="OrthoDB" id="4577644at2"/>
<dbReference type="RefSeq" id="WP_103889327.1">
    <property type="nucleotide sequence ID" value="NZ_FNVU01000018.1"/>
</dbReference>
<comment type="similarity">
    <text evidence="1">Belongs to the short-chain dehydrogenases/reductases (SDR) family.</text>
</comment>
<evidence type="ECO:0000256" key="2">
    <source>
        <dbReference type="ARBA" id="ARBA00023002"/>
    </source>
</evidence>
<dbReference type="Gene3D" id="3.40.50.720">
    <property type="entry name" value="NAD(P)-binding Rossmann-like Domain"/>
    <property type="match status" value="1"/>
</dbReference>
<sequence>MTQPVTTPFGAQSTAAEVIAGVDLTGRRAVVTGATGGLGRETARALASAGAEVTVTGRTLEAAATVAQEIATETGNTSTTAGQLDLSDPDSVAAFVAGWTGPLHILVDNAGIMATPERRTPAGRELQFATNHLGHFALTVGLHDALARARDARVVVVSSVGHVNGPVRFEDPDFTAEPYDPWLAYAQSKTANILFAVEAAKRWAADGITVNALNPGRIWGTGLGRHMDAPPASFDPSGKSGVSEKTVEQGAATSVLLAASPLVGGVTGTYFEDCQEAGPFTPGVRRGVADYALDPENARRLWDLSERLTDVRR</sequence>
<evidence type="ECO:0000256" key="1">
    <source>
        <dbReference type="ARBA" id="ARBA00006484"/>
    </source>
</evidence>
<keyword evidence="5" id="KW-1185">Reference proteome</keyword>
<dbReference type="FunFam" id="3.40.50.720:FF:000594">
    <property type="entry name" value="Short-chain oxidoreductase"/>
    <property type="match status" value="1"/>
</dbReference>
<dbReference type="GO" id="GO:0016491">
    <property type="term" value="F:oxidoreductase activity"/>
    <property type="evidence" value="ECO:0007669"/>
    <property type="project" value="UniProtKB-KW"/>
</dbReference>
<dbReference type="CDD" id="cd05327">
    <property type="entry name" value="retinol-DH_like_SDR_c_like"/>
    <property type="match status" value="1"/>
</dbReference>
<keyword evidence="2" id="KW-0560">Oxidoreductase</keyword>
<dbReference type="AlphaFoldDB" id="A0A1H6DPF7"/>
<evidence type="ECO:0000256" key="3">
    <source>
        <dbReference type="ARBA" id="ARBA00071493"/>
    </source>
</evidence>